<name>A0A1F5FZV3_9BACT</name>
<protein>
    <recommendedName>
        <fullName evidence="1">DUF2157 domain-containing protein</fullName>
    </recommendedName>
</protein>
<dbReference type="Pfam" id="PF09925">
    <property type="entry name" value="DUF2157"/>
    <property type="match status" value="1"/>
</dbReference>
<dbReference type="EMBL" id="MFBA01000035">
    <property type="protein sequence ID" value="OGD85160.1"/>
    <property type="molecule type" value="Genomic_DNA"/>
</dbReference>
<evidence type="ECO:0000313" key="3">
    <source>
        <dbReference type="Proteomes" id="UP000177069"/>
    </source>
</evidence>
<proteinExistence type="predicted"/>
<evidence type="ECO:0000259" key="1">
    <source>
        <dbReference type="Pfam" id="PF09925"/>
    </source>
</evidence>
<comment type="caution">
    <text evidence="2">The sequence shown here is derived from an EMBL/GenBank/DDBJ whole genome shotgun (WGS) entry which is preliminary data.</text>
</comment>
<dbReference type="Proteomes" id="UP000177069">
    <property type="component" value="Unassembled WGS sequence"/>
</dbReference>
<organism evidence="2 3">
    <name type="scientific">Candidatus Curtissbacteria bacterium RIFCSPHIGHO2_01_FULL_41_13</name>
    <dbReference type="NCBI Taxonomy" id="1797745"/>
    <lineage>
        <taxon>Bacteria</taxon>
        <taxon>Candidatus Curtissiibacteriota</taxon>
    </lineage>
</organism>
<gene>
    <name evidence="2" type="ORF">A2696_00255</name>
</gene>
<reference evidence="2 3" key="1">
    <citation type="journal article" date="2016" name="Nat. Commun.">
        <title>Thousands of microbial genomes shed light on interconnected biogeochemical processes in an aquifer system.</title>
        <authorList>
            <person name="Anantharaman K."/>
            <person name="Brown C.T."/>
            <person name="Hug L.A."/>
            <person name="Sharon I."/>
            <person name="Castelle C.J."/>
            <person name="Probst A.J."/>
            <person name="Thomas B.C."/>
            <person name="Singh A."/>
            <person name="Wilkins M.J."/>
            <person name="Karaoz U."/>
            <person name="Brodie E.L."/>
            <person name="Williams K.H."/>
            <person name="Hubbard S.S."/>
            <person name="Banfield J.F."/>
        </authorList>
    </citation>
    <scope>NUCLEOTIDE SEQUENCE [LARGE SCALE GENOMIC DNA]</scope>
</reference>
<dbReference type="InterPro" id="IPR018677">
    <property type="entry name" value="DUF2157"/>
</dbReference>
<feature type="domain" description="DUF2157" evidence="1">
    <location>
        <begin position="19"/>
        <end position="141"/>
    </location>
</feature>
<evidence type="ECO:0000313" key="2">
    <source>
        <dbReference type="EMBL" id="OGD85160.1"/>
    </source>
</evidence>
<sequence length="331" mass="37090">MNGTDNNRTDQILSELSALIESGQINKKQILDLFKDEQPTEAEQSKVNLQTLFYVLGAFIVIVGIVVLIYQFWADMDQITKVLLTLGSAISAYSIGYYLHNQEKTKELGLAFLTISLVTYPIGIGTTLDLVGVSAMEMGGLTIISAILFIIYFASYFAFKTWLFLPFVVAAGSSVFITFTNLLFENALTPKHFNEYRGLVLGITYIALGYYFSLVRKPSMVSIMYFLGFILFLGASIILTGFKPNINIIWQFAYPFLLVLTFYISVLAKSKEILIVGTIFTFAEILKLTSEYFSRTLGWPIALIIAGLVIMGVGYFSFEVNKRLIKHQSQP</sequence>
<dbReference type="AlphaFoldDB" id="A0A1F5FZV3"/>
<accession>A0A1F5FZV3</accession>